<feature type="compositionally biased region" description="Basic residues" evidence="1">
    <location>
        <begin position="520"/>
        <end position="529"/>
    </location>
</feature>
<sequence>MLNGYFIIKSETGELIYHKCFVPIEKTGFIPPHQKKVIYTSTKIAHQSACLNSASFLWASLGARSRASETIIHLYNNIIIIYPSQALPYEARSKGFGFPVMIVASFRNMDVRSVNNSPVLYPFRHQHLISHEPSIFSTTTQNQNISNPQASGKHSFSSIFGAGQPSPILPPPMERSEAAVGMKDITGETKDVGFISKETKSRRRLSFSGLALPPKPPSRPPGADHKGKGRAQIERDWERRHEKDLDISASKASGSPSPFIILLPACSRDIQLRVTIDILLRHMILQHIKACGQAKLCKGLRMHGMTMRGVIRRLLSGFMPDVTDIKVVVPKRDEKGRIVKRKRQSWIQGEGGRGGEEYVTESLTIGKSNPWAFALYSPAYCAYVKELVRSRDMRKKKWWHVQRKDKIDRRRHREEEELREHIKDRRERGEDVDISSLENVGKNAKGAGKGKKPARQGIFKCCGRSAANASSPSSLARSRRESVDDISPDSKRRQFIKVFEESSGAEYSDQDESLEDSDRKSHKSIHSSKRVSSDSFQDEEYSLSDNAQAKKEEFISARRQEESLENVHPLFSVRIPAPEPPRRLPPSPPSYDVCVAEMSGYFEKLWSSGTLTITKGRKSEEEEKREQEQRDLRHKEESDRIAIIRKEREKAEKGQEEIGEEEEEEEEVMYEKEEEDSDIQVHTSHNKHEIASIPYLKSSKTYQSSPIAPPSPHNTSSSSSSSSHRAVAGNLPFFSDKGVHTWSQGKVNVTKVDEGFVSFTPVSPPASTAVCIRSQSHGEAVPDLEIEKKHKNRGLLTSQQHIHDEMGEKDRHSIPKTKRSQEKREKPLKKSRVVEFHADDATTRQNHERGRASTTGPSMPQNIRERTRIHSPISLTYDSIHIYQRKRTPSSKELERSRDSSSRPTSLSVSDVVDISRVHSLVHMYLSHKTTTHTRLKVLMQYILLHALSFALLGERRVFTGENNDGTMFLSQSHTPSIMFEILLDKKDVEQEGRWKGVKSAEDEPETCVLRINLLLDGPLIVVWCDGLPIDGSTTHTLQGMGSAKASAVGLLHDCMEWSYLNGW</sequence>
<feature type="region of interest" description="Disordered" evidence="1">
    <location>
        <begin position="139"/>
        <end position="174"/>
    </location>
</feature>
<feature type="region of interest" description="Disordered" evidence="1">
    <location>
        <begin position="502"/>
        <end position="587"/>
    </location>
</feature>
<feature type="compositionally biased region" description="Basic and acidic residues" evidence="1">
    <location>
        <begin position="548"/>
        <end position="562"/>
    </location>
</feature>
<keyword evidence="3" id="KW-1185">Reference proteome</keyword>
<feature type="compositionally biased region" description="Basic and acidic residues" evidence="1">
    <location>
        <begin position="890"/>
        <end position="901"/>
    </location>
</feature>
<evidence type="ECO:0000313" key="2">
    <source>
        <dbReference type="EMBL" id="GKT34799.1"/>
    </source>
</evidence>
<organism evidence="2 3">
    <name type="scientific">Aduncisulcus paluster</name>
    <dbReference type="NCBI Taxonomy" id="2918883"/>
    <lineage>
        <taxon>Eukaryota</taxon>
        <taxon>Metamonada</taxon>
        <taxon>Carpediemonas-like organisms</taxon>
        <taxon>Aduncisulcus</taxon>
    </lineage>
</organism>
<feature type="compositionally biased region" description="Basic and acidic residues" evidence="1">
    <location>
        <begin position="801"/>
        <end position="825"/>
    </location>
</feature>
<feature type="region of interest" description="Disordered" evidence="1">
    <location>
        <begin position="612"/>
        <end position="725"/>
    </location>
</feature>
<feature type="compositionally biased region" description="Basic and acidic residues" evidence="1">
    <location>
        <begin position="222"/>
        <end position="234"/>
    </location>
</feature>
<feature type="compositionally biased region" description="Low complexity" evidence="1">
    <location>
        <begin position="465"/>
        <end position="476"/>
    </location>
</feature>
<accession>A0ABQ5KTT4</accession>
<feature type="compositionally biased region" description="Basic and acidic residues" evidence="1">
    <location>
        <begin position="478"/>
        <end position="489"/>
    </location>
</feature>
<comment type="caution">
    <text evidence="2">The sequence shown here is derived from an EMBL/GenBank/DDBJ whole genome shotgun (WGS) entry which is preliminary data.</text>
</comment>
<dbReference type="Proteomes" id="UP001057375">
    <property type="component" value="Unassembled WGS sequence"/>
</dbReference>
<feature type="compositionally biased region" description="Pro residues" evidence="1">
    <location>
        <begin position="577"/>
        <end position="587"/>
    </location>
</feature>
<feature type="region of interest" description="Disordered" evidence="1">
    <location>
        <begin position="784"/>
        <end position="909"/>
    </location>
</feature>
<proteinExistence type="predicted"/>
<gene>
    <name evidence="2" type="ORF">ADUPG1_008086</name>
</gene>
<evidence type="ECO:0000313" key="3">
    <source>
        <dbReference type="Proteomes" id="UP001057375"/>
    </source>
</evidence>
<dbReference type="EMBL" id="BQXS01010869">
    <property type="protein sequence ID" value="GKT34799.1"/>
    <property type="molecule type" value="Genomic_DNA"/>
</dbReference>
<evidence type="ECO:0000256" key="1">
    <source>
        <dbReference type="SAM" id="MobiDB-lite"/>
    </source>
</evidence>
<name>A0ABQ5KTT4_9EUKA</name>
<reference evidence="2" key="1">
    <citation type="submission" date="2022-03" db="EMBL/GenBank/DDBJ databases">
        <title>Draft genome sequence of Aduncisulcus paluster, a free-living microaerophilic Fornicata.</title>
        <authorList>
            <person name="Yuyama I."/>
            <person name="Kume K."/>
            <person name="Tamura T."/>
            <person name="Inagaki Y."/>
            <person name="Hashimoto T."/>
        </authorList>
    </citation>
    <scope>NUCLEOTIDE SEQUENCE</scope>
    <source>
        <strain evidence="2">NY0171</strain>
    </source>
</reference>
<protein>
    <submittedName>
        <fullName evidence="2">Uncharacterized protein</fullName>
    </submittedName>
</protein>
<feature type="region of interest" description="Disordered" evidence="1">
    <location>
        <begin position="465"/>
        <end position="489"/>
    </location>
</feature>
<feature type="compositionally biased region" description="Polar residues" evidence="1">
    <location>
        <begin position="852"/>
        <end position="861"/>
    </location>
</feature>
<feature type="region of interest" description="Disordered" evidence="1">
    <location>
        <begin position="201"/>
        <end position="234"/>
    </location>
</feature>
<feature type="compositionally biased region" description="Basic and acidic residues" evidence="1">
    <location>
        <begin position="617"/>
        <end position="656"/>
    </location>
</feature>
<feature type="compositionally biased region" description="Acidic residues" evidence="1">
    <location>
        <begin position="657"/>
        <end position="678"/>
    </location>
</feature>
<feature type="compositionally biased region" description="Polar residues" evidence="1">
    <location>
        <begin position="139"/>
        <end position="158"/>
    </location>
</feature>
<feature type="compositionally biased region" description="Basic and acidic residues" evidence="1">
    <location>
        <begin position="832"/>
        <end position="851"/>
    </location>
</feature>